<evidence type="ECO:0000256" key="1">
    <source>
        <dbReference type="ARBA" id="ARBA00010838"/>
    </source>
</evidence>
<dbReference type="PANTHER" id="PTHR10353">
    <property type="entry name" value="GLYCOSYL HYDROLASE"/>
    <property type="match status" value="1"/>
</dbReference>
<dbReference type="RefSeq" id="WP_071875114.1">
    <property type="nucleotide sequence ID" value="NZ_JBHSHF010000006.1"/>
</dbReference>
<dbReference type="PRINTS" id="PR00131">
    <property type="entry name" value="GLHYDRLASE1"/>
</dbReference>
<dbReference type="OrthoDB" id="1688691at2"/>
<dbReference type="STRING" id="328396.RU93_GL000368"/>
<comment type="caution">
    <text evidence="8">The sequence shown here is derived from an EMBL/GenBank/DDBJ whole genome shotgun (WGS) entry which is preliminary data.</text>
</comment>
<evidence type="ECO:0000256" key="5">
    <source>
        <dbReference type="RuleBase" id="RU003690"/>
    </source>
</evidence>
<dbReference type="PROSITE" id="PS00572">
    <property type="entry name" value="GLYCOSYL_HYDROL_F1_1"/>
    <property type="match status" value="1"/>
</dbReference>
<keyword evidence="9" id="KW-1185">Reference proteome</keyword>
<dbReference type="Proteomes" id="UP000813384">
    <property type="component" value="Unassembled WGS sequence"/>
</dbReference>
<accession>A0A1L8QRF6</accession>
<evidence type="ECO:0000256" key="6">
    <source>
        <dbReference type="RuleBase" id="RU004468"/>
    </source>
</evidence>
<dbReference type="GO" id="GO:0016052">
    <property type="term" value="P:carbohydrate catabolic process"/>
    <property type="evidence" value="ECO:0007669"/>
    <property type="project" value="TreeGrafter"/>
</dbReference>
<reference evidence="8 9" key="1">
    <citation type="submission" date="2014-12" db="EMBL/GenBank/DDBJ databases">
        <title>Draft genome sequences of 29 type strains of Enterococci.</title>
        <authorList>
            <person name="Zhong Z."/>
            <person name="Sun Z."/>
            <person name="Liu W."/>
            <person name="Zhang W."/>
            <person name="Zhang H."/>
        </authorList>
    </citation>
    <scope>NUCLEOTIDE SEQUENCE [LARGE SCALE GENOMIC DNA]</scope>
    <source>
        <strain evidence="8 9">DSM 17690</strain>
    </source>
</reference>
<gene>
    <name evidence="7" type="ORF">K8V42_06870</name>
    <name evidence="8" type="ORF">RU93_GL000368</name>
</gene>
<comment type="similarity">
    <text evidence="1 5">Belongs to the glycosyl hydrolase 1 family.</text>
</comment>
<evidence type="ECO:0000313" key="8">
    <source>
        <dbReference type="EMBL" id="OJG10118.1"/>
    </source>
</evidence>
<name>A0A1L8QRF6_9ENTE</name>
<dbReference type="Gene3D" id="3.20.20.80">
    <property type="entry name" value="Glycosidases"/>
    <property type="match status" value="1"/>
</dbReference>
<dbReference type="InterPro" id="IPR018120">
    <property type="entry name" value="Glyco_hydro_1_AS"/>
</dbReference>
<dbReference type="EMBL" id="JXKD01000010">
    <property type="protein sequence ID" value="OJG10118.1"/>
    <property type="molecule type" value="Genomic_DNA"/>
</dbReference>
<feature type="active site" description="Nucleophile" evidence="4">
    <location>
        <position position="374"/>
    </location>
</feature>
<keyword evidence="3 6" id="KW-0326">Glycosidase</keyword>
<dbReference type="SUPFAM" id="SSF51445">
    <property type="entry name" value="(Trans)glycosidases"/>
    <property type="match status" value="1"/>
</dbReference>
<dbReference type="PANTHER" id="PTHR10353:SF136">
    <property type="entry name" value="ARYL-PHOSPHO-BETA-D-GLUCOSIDASE BGLC"/>
    <property type="match status" value="1"/>
</dbReference>
<dbReference type="AlphaFoldDB" id="A0A1L8QRF6"/>
<proteinExistence type="inferred from homology"/>
<keyword evidence="2 6" id="KW-0378">Hydrolase</keyword>
<dbReference type="InterPro" id="IPR033132">
    <property type="entry name" value="GH_1_N_CS"/>
</dbReference>
<organism evidence="8 9">
    <name type="scientific">Enterococcus aquimarinus</name>
    <dbReference type="NCBI Taxonomy" id="328396"/>
    <lineage>
        <taxon>Bacteria</taxon>
        <taxon>Bacillati</taxon>
        <taxon>Bacillota</taxon>
        <taxon>Bacilli</taxon>
        <taxon>Lactobacillales</taxon>
        <taxon>Enterococcaceae</taxon>
        <taxon>Enterococcus</taxon>
    </lineage>
</organism>
<evidence type="ECO:0000256" key="2">
    <source>
        <dbReference type="ARBA" id="ARBA00022801"/>
    </source>
</evidence>
<dbReference type="FunFam" id="3.20.20.80:FF:000004">
    <property type="entry name" value="Beta-glucosidase 6-phospho-beta-glucosidase"/>
    <property type="match status" value="1"/>
</dbReference>
<evidence type="ECO:0000256" key="4">
    <source>
        <dbReference type="PROSITE-ProRule" id="PRU10055"/>
    </source>
</evidence>
<dbReference type="EMBL" id="JAJJVO010000101">
    <property type="protein sequence ID" value="MCC9273996.1"/>
    <property type="molecule type" value="Genomic_DNA"/>
</dbReference>
<dbReference type="PROSITE" id="PS00653">
    <property type="entry name" value="GLYCOSYL_HYDROL_F1_2"/>
    <property type="match status" value="1"/>
</dbReference>
<sequence length="476" mass="54615">MPDTFLWGSASAAYQIEGAAQEAGKGISNWDEFVKIPGKTFKESTGEVAVDHYHRYKEDVALMAEMGLQTYRFSIAWARIFPKGHGEVNLEGVQFYTELIDECLKYGIEPMVTLYHWDIPQALVEEYGGWESPKVVEDFVHYATFLFNQFKGKVKYWITINEQNIFTTFGWLTAMHPPGKFDDEKMYYQVNHHVFLAHAKSVLAFKEIMPEGKIGASFAYSPSYALNSDPIHAMAKMDFDNLKNFWWMDVYAYGRYPKNAYHYLEQKGVAPIVTEADQTILKQAAALIDFMGVNYYQTSVAEYNPIDGVGPYGEMNTTGKKGTGQVTGIPGLYKNPTNTHLKTTDWDWVIDPSGLRYACKEITSRYDLPIVISENGLGAFDTLTDTQEIHDAYRIEYLSKHIEELMKASEEGCEIWAYCTWSFTDLLSWLNGYQKRYGFVYVDRDEVGGSLNRYKKDSYYWYKEVIETNGQSITVK</sequence>
<reference evidence="7" key="3">
    <citation type="submission" date="2021-11" db="EMBL/GenBank/DDBJ databases">
        <authorList>
            <person name="Gilroy R."/>
        </authorList>
    </citation>
    <scope>NUCLEOTIDE SEQUENCE</scope>
    <source>
        <strain evidence="7">150</strain>
    </source>
</reference>
<evidence type="ECO:0000313" key="7">
    <source>
        <dbReference type="EMBL" id="MCC9273996.1"/>
    </source>
</evidence>
<reference evidence="7" key="2">
    <citation type="journal article" date="2021" name="PeerJ">
        <title>Extensive microbial diversity within the chicken gut microbiome revealed by metagenomics and culture.</title>
        <authorList>
            <person name="Gilroy R."/>
            <person name="Ravi A."/>
            <person name="Getino M."/>
            <person name="Pursley I."/>
            <person name="Horton D.L."/>
            <person name="Alikhan N.F."/>
            <person name="Baker D."/>
            <person name="Gharbi K."/>
            <person name="Hall N."/>
            <person name="Watson M."/>
            <person name="Adriaenssens E.M."/>
            <person name="Foster-Nyarko E."/>
            <person name="Jarju S."/>
            <person name="Secka A."/>
            <person name="Antonio M."/>
            <person name="Oren A."/>
            <person name="Chaudhuri R.R."/>
            <person name="La Ragione R."/>
            <person name="Hildebrand F."/>
            <person name="Pallen M.J."/>
        </authorList>
    </citation>
    <scope>NUCLEOTIDE SEQUENCE</scope>
    <source>
        <strain evidence="7">150</strain>
    </source>
</reference>
<dbReference type="InterPro" id="IPR017853">
    <property type="entry name" value="GH"/>
</dbReference>
<evidence type="ECO:0000256" key="3">
    <source>
        <dbReference type="ARBA" id="ARBA00023295"/>
    </source>
</evidence>
<dbReference type="GO" id="GO:0005829">
    <property type="term" value="C:cytosol"/>
    <property type="evidence" value="ECO:0007669"/>
    <property type="project" value="TreeGrafter"/>
</dbReference>
<evidence type="ECO:0000313" key="9">
    <source>
        <dbReference type="Proteomes" id="UP000182149"/>
    </source>
</evidence>
<protein>
    <submittedName>
        <fullName evidence="7">Glycoside hydrolase family 1 protein</fullName>
    </submittedName>
    <submittedName>
        <fullName evidence="8">Glycosyl hydrolase</fullName>
    </submittedName>
</protein>
<dbReference type="InterPro" id="IPR001360">
    <property type="entry name" value="Glyco_hydro_1"/>
</dbReference>
<dbReference type="Proteomes" id="UP000182149">
    <property type="component" value="Unassembled WGS sequence"/>
</dbReference>
<dbReference type="GO" id="GO:0008422">
    <property type="term" value="F:beta-glucosidase activity"/>
    <property type="evidence" value="ECO:0007669"/>
    <property type="project" value="TreeGrafter"/>
</dbReference>
<dbReference type="Pfam" id="PF00232">
    <property type="entry name" value="Glyco_hydro_1"/>
    <property type="match status" value="1"/>
</dbReference>